<evidence type="ECO:0000256" key="1">
    <source>
        <dbReference type="ARBA" id="ARBA00006930"/>
    </source>
</evidence>
<proteinExistence type="inferred from homology"/>
<evidence type="ECO:0000313" key="7">
    <source>
        <dbReference type="Proteomes" id="UP001500064"/>
    </source>
</evidence>
<keyword evidence="7" id="KW-1185">Reference proteome</keyword>
<comment type="subunit">
    <text evidence="2">Heterodimer of SbcC and SbcD.</text>
</comment>
<comment type="similarity">
    <text evidence="1">Belongs to the SMC family. SbcC subfamily.</text>
</comment>
<dbReference type="Proteomes" id="UP001500064">
    <property type="component" value="Unassembled WGS sequence"/>
</dbReference>
<feature type="domain" description="Rad50/SbcC-type AAA" evidence="5">
    <location>
        <begin position="5"/>
        <end position="100"/>
    </location>
</feature>
<dbReference type="InterPro" id="IPR038729">
    <property type="entry name" value="Rad50/SbcC_AAA"/>
</dbReference>
<comment type="caution">
    <text evidence="6">The sequence shown here is derived from an EMBL/GenBank/DDBJ whole genome shotgun (WGS) entry which is preliminary data.</text>
</comment>
<organism evidence="6 7">
    <name type="scientific">Nonomuraea maheshkhaliensis</name>
    <dbReference type="NCBI Taxonomy" id="419590"/>
    <lineage>
        <taxon>Bacteria</taxon>
        <taxon>Bacillati</taxon>
        <taxon>Actinomycetota</taxon>
        <taxon>Actinomycetes</taxon>
        <taxon>Streptosporangiales</taxon>
        <taxon>Streptosporangiaceae</taxon>
        <taxon>Nonomuraea</taxon>
    </lineage>
</organism>
<dbReference type="InterPro" id="IPR027417">
    <property type="entry name" value="P-loop_NTPase"/>
</dbReference>
<evidence type="ECO:0000313" key="6">
    <source>
        <dbReference type="EMBL" id="GAA1614567.1"/>
    </source>
</evidence>
<evidence type="ECO:0000256" key="2">
    <source>
        <dbReference type="ARBA" id="ARBA00011322"/>
    </source>
</evidence>
<gene>
    <name evidence="6" type="primary">dndD</name>
    <name evidence="6" type="ORF">GCM10009733_008470</name>
</gene>
<evidence type="ECO:0000256" key="3">
    <source>
        <dbReference type="ARBA" id="ARBA00013368"/>
    </source>
</evidence>
<feature type="coiled-coil region" evidence="4">
    <location>
        <begin position="435"/>
        <end position="479"/>
    </location>
</feature>
<dbReference type="InterPro" id="IPR017599">
    <property type="entry name" value="DNA_S_DndD"/>
</dbReference>
<accession>A0ABN2ERW4</accession>
<keyword evidence="4" id="KW-0175">Coiled coil</keyword>
<sequence>MIFDELTLHNFGVFSGTHTLTLTPPASDRPVVLIGGLNGCGKTTLLDAIQLALFGSRARLAGRGRDGYERYLAGQIHRSCPAGEGAAVELEFRITREDRVIRIRVCRSWHVTGSGTAEKVRVLCDDNLAGVLAPDDALTADWADRVEAWVPARLAPLFFFDGEQIQALSDPAMAQQVLRTAIHGLLGVDLTDQLVADLKVVEARTRKRDQEVPPHVTTLKATRDADAVTAHAEHARASGAVKAAQARLTKAREDADKADEAYRIAGGDLWEQRRALEHALATAKDRIRQAEDDMREVITGGCAPLLLASELLAEVVERAEAETDGDRQRVLADALPERDRAVLAELAGNGLTRATLEQVRAVLDADTQARRESARSEAIVALSPYATAQARRLLDTELPVANKTVTGLVAAHTGLMEEASTLERRLASVPNPESIQQVADDRKQAHAAVEAATRELAQAEEDERRTARETERAERLRADAYKEYAEAWAGVEDARRILAYSKKSRETLAKYRTRLIQHHIGRIQGEVLACLRALLRKTDLVSDVTIDVETFAVTLQTRTGAGTRSLPAHKLSAGERELLAVSLLWGLARASRHQLPVVIDTPLARLDGPHRTHLIERYFPAAARQVLLLSTDKEITDAEVPLLAEHIGHTYQLEFDMATASTTIRTGYAWHAEEATHAR</sequence>
<name>A0ABN2ERW4_9ACTN</name>
<dbReference type="SUPFAM" id="SSF52540">
    <property type="entry name" value="P-loop containing nucleoside triphosphate hydrolases"/>
    <property type="match status" value="1"/>
</dbReference>
<evidence type="ECO:0000256" key="4">
    <source>
        <dbReference type="SAM" id="Coils"/>
    </source>
</evidence>
<protein>
    <recommendedName>
        <fullName evidence="3">Nuclease SbcCD subunit C</fullName>
    </recommendedName>
</protein>
<dbReference type="RefSeq" id="WP_346101514.1">
    <property type="nucleotide sequence ID" value="NZ_BAAAMU010000003.1"/>
</dbReference>
<dbReference type="PANTHER" id="PTHR32114:SF2">
    <property type="entry name" value="ABC TRANSPORTER ABCH.3"/>
    <property type="match status" value="1"/>
</dbReference>
<reference evidence="6 7" key="1">
    <citation type="journal article" date="2019" name="Int. J. Syst. Evol. Microbiol.">
        <title>The Global Catalogue of Microorganisms (GCM) 10K type strain sequencing project: providing services to taxonomists for standard genome sequencing and annotation.</title>
        <authorList>
            <consortium name="The Broad Institute Genomics Platform"/>
            <consortium name="The Broad Institute Genome Sequencing Center for Infectious Disease"/>
            <person name="Wu L."/>
            <person name="Ma J."/>
        </authorList>
    </citation>
    <scope>NUCLEOTIDE SEQUENCE [LARGE SCALE GENOMIC DNA]</scope>
    <source>
        <strain evidence="6 7">JCM 13929</strain>
    </source>
</reference>
<dbReference type="Gene3D" id="3.40.50.300">
    <property type="entry name" value="P-loop containing nucleotide triphosphate hydrolases"/>
    <property type="match status" value="2"/>
</dbReference>
<dbReference type="PANTHER" id="PTHR32114">
    <property type="entry name" value="ABC TRANSPORTER ABCH.3"/>
    <property type="match status" value="1"/>
</dbReference>
<dbReference type="NCBIfam" id="TIGR03185">
    <property type="entry name" value="DNA_S_dndD"/>
    <property type="match status" value="1"/>
</dbReference>
<evidence type="ECO:0000259" key="5">
    <source>
        <dbReference type="Pfam" id="PF13476"/>
    </source>
</evidence>
<feature type="coiled-coil region" evidence="4">
    <location>
        <begin position="241"/>
        <end position="293"/>
    </location>
</feature>
<dbReference type="Pfam" id="PF13476">
    <property type="entry name" value="AAA_23"/>
    <property type="match status" value="1"/>
</dbReference>
<dbReference type="EMBL" id="BAAAMU010000003">
    <property type="protein sequence ID" value="GAA1614567.1"/>
    <property type="molecule type" value="Genomic_DNA"/>
</dbReference>